<evidence type="ECO:0000256" key="1">
    <source>
        <dbReference type="SAM" id="MobiDB-lite"/>
    </source>
</evidence>
<name>Q84Z10_ORYSJ</name>
<feature type="region of interest" description="Disordered" evidence="1">
    <location>
        <begin position="62"/>
        <end position="115"/>
    </location>
</feature>
<evidence type="ECO:0000313" key="3">
    <source>
        <dbReference type="Proteomes" id="UP000000763"/>
    </source>
</evidence>
<reference evidence="3" key="1">
    <citation type="journal article" date="2005" name="Nature">
        <title>The map-based sequence of the rice genome.</title>
        <authorList>
            <consortium name="International rice genome sequencing project (IRGSP)"/>
            <person name="Matsumoto T."/>
            <person name="Wu J."/>
            <person name="Kanamori H."/>
            <person name="Katayose Y."/>
            <person name="Fujisawa M."/>
            <person name="Namiki N."/>
            <person name="Mizuno H."/>
            <person name="Yamamoto K."/>
            <person name="Antonio B.A."/>
            <person name="Baba T."/>
            <person name="Sakata K."/>
            <person name="Nagamura Y."/>
            <person name="Aoki H."/>
            <person name="Arikawa K."/>
            <person name="Arita K."/>
            <person name="Bito T."/>
            <person name="Chiden Y."/>
            <person name="Fujitsuka N."/>
            <person name="Fukunaka R."/>
            <person name="Hamada M."/>
            <person name="Harada C."/>
            <person name="Hayashi A."/>
            <person name="Hijishita S."/>
            <person name="Honda M."/>
            <person name="Hosokawa S."/>
            <person name="Ichikawa Y."/>
            <person name="Idonuma A."/>
            <person name="Iijima M."/>
            <person name="Ikeda M."/>
            <person name="Ikeno M."/>
            <person name="Ito K."/>
            <person name="Ito S."/>
            <person name="Ito T."/>
            <person name="Ito Y."/>
            <person name="Ito Y."/>
            <person name="Iwabuchi A."/>
            <person name="Kamiya K."/>
            <person name="Karasawa W."/>
            <person name="Kurita K."/>
            <person name="Katagiri S."/>
            <person name="Kikuta A."/>
            <person name="Kobayashi H."/>
            <person name="Kobayashi N."/>
            <person name="Machita K."/>
            <person name="Maehara T."/>
            <person name="Masukawa M."/>
            <person name="Mizubayashi T."/>
            <person name="Mukai Y."/>
            <person name="Nagasaki H."/>
            <person name="Nagata Y."/>
            <person name="Naito S."/>
            <person name="Nakashima M."/>
            <person name="Nakama Y."/>
            <person name="Nakamichi Y."/>
            <person name="Nakamura M."/>
            <person name="Meguro A."/>
            <person name="Negishi M."/>
            <person name="Ohta I."/>
            <person name="Ohta T."/>
            <person name="Okamoto M."/>
            <person name="Ono N."/>
            <person name="Saji S."/>
            <person name="Sakaguchi M."/>
            <person name="Sakai K."/>
            <person name="Shibata M."/>
            <person name="Shimokawa T."/>
            <person name="Song J."/>
            <person name="Takazaki Y."/>
            <person name="Terasawa K."/>
            <person name="Tsugane M."/>
            <person name="Tsuji K."/>
            <person name="Ueda S."/>
            <person name="Waki K."/>
            <person name="Yamagata H."/>
            <person name="Yamamoto M."/>
            <person name="Yamamoto S."/>
            <person name="Yamane H."/>
            <person name="Yoshiki S."/>
            <person name="Yoshihara R."/>
            <person name="Yukawa K."/>
            <person name="Zhong H."/>
            <person name="Yano M."/>
            <person name="Yuan Q."/>
            <person name="Ouyang S."/>
            <person name="Liu J."/>
            <person name="Jones K.M."/>
            <person name="Gansberger K."/>
            <person name="Moffat K."/>
            <person name="Hill J."/>
            <person name="Bera J."/>
            <person name="Fadrosh D."/>
            <person name="Jin S."/>
            <person name="Johri S."/>
            <person name="Kim M."/>
            <person name="Overton L."/>
            <person name="Reardon M."/>
            <person name="Tsitrin T."/>
            <person name="Vuong H."/>
            <person name="Weaver B."/>
            <person name="Ciecko A."/>
            <person name="Tallon L."/>
            <person name="Jackson J."/>
            <person name="Pai G."/>
            <person name="Aken S.V."/>
            <person name="Utterback T."/>
            <person name="Reidmuller S."/>
            <person name="Feldblyum T."/>
            <person name="Hsiao J."/>
            <person name="Zismann V."/>
            <person name="Iobst S."/>
            <person name="de Vazeille A.R."/>
            <person name="Buell C.R."/>
            <person name="Ying K."/>
            <person name="Li Y."/>
            <person name="Lu T."/>
            <person name="Huang Y."/>
            <person name="Zhao Q."/>
            <person name="Feng Q."/>
            <person name="Zhang L."/>
            <person name="Zhu J."/>
            <person name="Weng Q."/>
            <person name="Mu J."/>
            <person name="Lu Y."/>
            <person name="Fan D."/>
            <person name="Liu Y."/>
            <person name="Guan J."/>
            <person name="Zhang Y."/>
            <person name="Yu S."/>
            <person name="Liu X."/>
            <person name="Zhang Y."/>
            <person name="Hong G."/>
            <person name="Han B."/>
            <person name="Choisne N."/>
            <person name="Demange N."/>
            <person name="Orjeda G."/>
            <person name="Samain S."/>
            <person name="Cattolico L."/>
            <person name="Pelletier E."/>
            <person name="Couloux A."/>
            <person name="Segurens B."/>
            <person name="Wincker P."/>
            <person name="D'Hont A."/>
            <person name="Scarpelli C."/>
            <person name="Weissenbach J."/>
            <person name="Salanoubat M."/>
            <person name="Quetier F."/>
            <person name="Yu Y."/>
            <person name="Kim H.R."/>
            <person name="Rambo T."/>
            <person name="Currie J."/>
            <person name="Collura K."/>
            <person name="Luo M."/>
            <person name="Yang T."/>
            <person name="Ammiraju J.S.S."/>
            <person name="Engler F."/>
            <person name="Soderlund C."/>
            <person name="Wing R.A."/>
            <person name="Palmer L.E."/>
            <person name="de la Bastide M."/>
            <person name="Spiegel L."/>
            <person name="Nascimento L."/>
            <person name="Zutavern T."/>
            <person name="O'Shaughnessy A."/>
            <person name="Dike S."/>
            <person name="Dedhia N."/>
            <person name="Preston R."/>
            <person name="Balija V."/>
            <person name="McCombie W.R."/>
            <person name="Chow T."/>
            <person name="Chen H."/>
            <person name="Chung M."/>
            <person name="Chen C."/>
            <person name="Shaw J."/>
            <person name="Wu H."/>
            <person name="Hsiao K."/>
            <person name="Chao Y."/>
            <person name="Chu M."/>
            <person name="Cheng C."/>
            <person name="Hour A."/>
            <person name="Lee P."/>
            <person name="Lin S."/>
            <person name="Lin Y."/>
            <person name="Liou J."/>
            <person name="Liu S."/>
            <person name="Hsing Y."/>
            <person name="Raghuvanshi S."/>
            <person name="Mohanty A."/>
            <person name="Bharti A.K."/>
            <person name="Gaur A."/>
            <person name="Gupta V."/>
            <person name="Kumar D."/>
            <person name="Ravi V."/>
            <person name="Vij S."/>
            <person name="Kapur A."/>
            <person name="Khurana P."/>
            <person name="Khurana P."/>
            <person name="Khurana J.P."/>
            <person name="Tyagi A.K."/>
            <person name="Gaikwad K."/>
            <person name="Singh A."/>
            <person name="Dalal V."/>
            <person name="Srivastava S."/>
            <person name="Dixit A."/>
            <person name="Pal A.K."/>
            <person name="Ghazi I.A."/>
            <person name="Yadav M."/>
            <person name="Pandit A."/>
            <person name="Bhargava A."/>
            <person name="Sureshbabu K."/>
            <person name="Batra K."/>
            <person name="Sharma T.R."/>
            <person name="Mohapatra T."/>
            <person name="Singh N.K."/>
            <person name="Messing J."/>
            <person name="Nelson A.B."/>
            <person name="Fuks G."/>
            <person name="Kavchok S."/>
            <person name="Keizer G."/>
            <person name="Linton E."/>
            <person name="Llaca V."/>
            <person name="Song R."/>
            <person name="Tanyolac B."/>
            <person name="Young S."/>
            <person name="Ho-Il K."/>
            <person name="Hahn J.H."/>
            <person name="Sangsakoo G."/>
            <person name="Vanavichit A."/>
            <person name="de Mattos Luiz.A.T."/>
            <person name="Zimmer P.D."/>
            <person name="Malone G."/>
            <person name="Dellagostin O."/>
            <person name="de Oliveira A.C."/>
            <person name="Bevan M."/>
            <person name="Bancroft I."/>
            <person name="Minx P."/>
            <person name="Cordum H."/>
            <person name="Wilson R."/>
            <person name="Cheng Z."/>
            <person name="Jin W."/>
            <person name="Jiang J."/>
            <person name="Leong S.A."/>
            <person name="Iwama H."/>
            <person name="Gojobori T."/>
            <person name="Itoh T."/>
            <person name="Niimura Y."/>
            <person name="Fujii Y."/>
            <person name="Habara T."/>
            <person name="Sakai H."/>
            <person name="Sato Y."/>
            <person name="Wilson G."/>
            <person name="Kumar K."/>
            <person name="McCouch S."/>
            <person name="Juretic N."/>
            <person name="Hoen D."/>
            <person name="Wright S."/>
            <person name="Bruskiewich R."/>
            <person name="Bureau T."/>
            <person name="Miyao A."/>
            <person name="Hirochika H."/>
            <person name="Nishikawa T."/>
            <person name="Kadowaki K."/>
            <person name="Sugiura M."/>
            <person name="Burr B."/>
            <person name="Sasaki T."/>
        </authorList>
    </citation>
    <scope>NUCLEOTIDE SEQUENCE [LARGE SCALE GENOMIC DNA]</scope>
    <source>
        <strain evidence="3">cv. Nipponbare</strain>
    </source>
</reference>
<proteinExistence type="predicted"/>
<feature type="compositionally biased region" description="Low complexity" evidence="1">
    <location>
        <begin position="102"/>
        <end position="115"/>
    </location>
</feature>
<organism evidence="2 3">
    <name type="scientific">Oryza sativa subsp. japonica</name>
    <name type="common">Rice</name>
    <dbReference type="NCBI Taxonomy" id="39947"/>
    <lineage>
        <taxon>Eukaryota</taxon>
        <taxon>Viridiplantae</taxon>
        <taxon>Streptophyta</taxon>
        <taxon>Embryophyta</taxon>
        <taxon>Tracheophyta</taxon>
        <taxon>Spermatophyta</taxon>
        <taxon>Magnoliopsida</taxon>
        <taxon>Liliopsida</taxon>
        <taxon>Poales</taxon>
        <taxon>Poaceae</taxon>
        <taxon>BOP clade</taxon>
        <taxon>Oryzoideae</taxon>
        <taxon>Oryzeae</taxon>
        <taxon>Oryzinae</taxon>
        <taxon>Oryza</taxon>
        <taxon>Oryza sativa</taxon>
    </lineage>
</organism>
<dbReference type="Proteomes" id="UP000000763">
    <property type="component" value="Chromosome 7"/>
</dbReference>
<sequence length="115" mass="12613">MHCDFCDADTTHLALHEPCRRGMVYHGRSYGCRMPRYRCPPGPASYVQTYMSLRTNAAVLPRHEAATTGTAEKAAPRSGGRPSAGRVKSSPRPGAHARVRPPRNAAPRNYRPAQS</sequence>
<gene>
    <name evidence="2" type="primary">OSJNBb0005G07.124</name>
</gene>
<accession>Q84Z10</accession>
<evidence type="ECO:0000313" key="2">
    <source>
        <dbReference type="EMBL" id="BAC57750.1"/>
    </source>
</evidence>
<dbReference type="AlphaFoldDB" id="Q84Z10"/>
<protein>
    <submittedName>
        <fullName evidence="2">Uncharacterized protein</fullName>
    </submittedName>
</protein>
<reference evidence="3" key="2">
    <citation type="journal article" date="2008" name="Nucleic Acids Res.">
        <title>The rice annotation project database (RAP-DB): 2008 update.</title>
        <authorList>
            <consortium name="The rice annotation project (RAP)"/>
        </authorList>
    </citation>
    <scope>GENOME REANNOTATION</scope>
    <source>
        <strain evidence="3">cv. Nipponbare</strain>
    </source>
</reference>
<dbReference type="EMBL" id="AP005149">
    <property type="protein sequence ID" value="BAC57750.1"/>
    <property type="molecule type" value="Genomic_DNA"/>
</dbReference>